<dbReference type="AlphaFoldDB" id="A0A0P6YDY8"/>
<dbReference type="InterPro" id="IPR002575">
    <property type="entry name" value="Aminoglycoside_PTrfase"/>
</dbReference>
<dbReference type="EMBL" id="LGKP01000012">
    <property type="protein sequence ID" value="KPL90311.1"/>
    <property type="molecule type" value="Genomic_DNA"/>
</dbReference>
<dbReference type="InterPro" id="IPR011009">
    <property type="entry name" value="Kinase-like_dom_sf"/>
</dbReference>
<accession>A0A0P6YDY8</accession>
<protein>
    <recommendedName>
        <fullName evidence="1">Aminoglycoside phosphotransferase domain-containing protein</fullName>
    </recommendedName>
</protein>
<dbReference type="RefSeq" id="WP_054533668.1">
    <property type="nucleotide sequence ID" value="NZ_LGKP01000012.1"/>
</dbReference>
<dbReference type="Gene3D" id="3.30.200.150">
    <property type="match status" value="1"/>
</dbReference>
<dbReference type="PANTHER" id="PTHR21310">
    <property type="entry name" value="AMINOGLYCOSIDE PHOSPHOTRANSFERASE-RELATED-RELATED"/>
    <property type="match status" value="1"/>
</dbReference>
<proteinExistence type="predicted"/>
<organism evidence="2 3">
    <name type="scientific">Herpetosiphon geysericola</name>
    <dbReference type="NCBI Taxonomy" id="70996"/>
    <lineage>
        <taxon>Bacteria</taxon>
        <taxon>Bacillati</taxon>
        <taxon>Chloroflexota</taxon>
        <taxon>Chloroflexia</taxon>
        <taxon>Herpetosiphonales</taxon>
        <taxon>Herpetosiphonaceae</taxon>
        <taxon>Herpetosiphon</taxon>
    </lineage>
</organism>
<dbReference type="SUPFAM" id="SSF56112">
    <property type="entry name" value="Protein kinase-like (PK-like)"/>
    <property type="match status" value="1"/>
</dbReference>
<dbReference type="Pfam" id="PF01636">
    <property type="entry name" value="APH"/>
    <property type="match status" value="1"/>
</dbReference>
<dbReference type="OrthoDB" id="2568768at2"/>
<reference evidence="2 3" key="1">
    <citation type="submission" date="2015-07" db="EMBL/GenBank/DDBJ databases">
        <title>Whole genome sequence of Herpetosiphon geysericola DSM 7119.</title>
        <authorList>
            <person name="Hemp J."/>
            <person name="Ward L.M."/>
            <person name="Pace L.A."/>
            <person name="Fischer W.W."/>
        </authorList>
    </citation>
    <scope>NUCLEOTIDE SEQUENCE [LARGE SCALE GENOMIC DNA]</scope>
    <source>
        <strain evidence="2 3">DSM 7119</strain>
    </source>
</reference>
<evidence type="ECO:0000259" key="1">
    <source>
        <dbReference type="Pfam" id="PF01636"/>
    </source>
</evidence>
<keyword evidence="3" id="KW-1185">Reference proteome</keyword>
<sequence length="307" mass="35926">MHLDSGLHQAIEADSGFQLENISFIGAGWFAQAYQFEHDSQPYVVRISKHYQDFLKDAYAAQHWGQYLPIPPILAHQQFADGWVYAISPYLAGQTISALELQQLSQIQPRLFQILHQLHQQDIGSSTGWGLANSQGQGRYQSWAEEVLDLGNYKFDYNWRDWYERQDQTGSLLRQGYRVMEQLIGSITTERSLIHRDFGFNNVICQQQTIVAVLDWAEFGYGDWVYDLAQQSCYEPSTIYLQPWLKFAQQHDIIPDNVEKRLRCYWLHMNLTDLIVAQLRNDWAWHREIVLELTELIDNPVRVRLNS</sequence>
<feature type="domain" description="Aminoglycoside phosphotransferase" evidence="1">
    <location>
        <begin position="22"/>
        <end position="229"/>
    </location>
</feature>
<dbReference type="InterPro" id="IPR051678">
    <property type="entry name" value="AGP_Transferase"/>
</dbReference>
<comment type="caution">
    <text evidence="2">The sequence shown here is derived from an EMBL/GenBank/DDBJ whole genome shotgun (WGS) entry which is preliminary data.</text>
</comment>
<dbReference type="Gene3D" id="3.90.1200.10">
    <property type="match status" value="1"/>
</dbReference>
<evidence type="ECO:0000313" key="3">
    <source>
        <dbReference type="Proteomes" id="UP000050277"/>
    </source>
</evidence>
<evidence type="ECO:0000313" key="2">
    <source>
        <dbReference type="EMBL" id="KPL90311.1"/>
    </source>
</evidence>
<gene>
    <name evidence="2" type="ORF">SE18_06745</name>
</gene>
<dbReference type="STRING" id="70996.SE18_06745"/>
<name>A0A0P6YDY8_9CHLR</name>
<dbReference type="Proteomes" id="UP000050277">
    <property type="component" value="Unassembled WGS sequence"/>
</dbReference>